<dbReference type="GO" id="GO:0030001">
    <property type="term" value="P:metal ion transport"/>
    <property type="evidence" value="ECO:0007669"/>
    <property type="project" value="InterPro"/>
</dbReference>
<dbReference type="RefSeq" id="WP_091437519.1">
    <property type="nucleotide sequence ID" value="NZ_FMTP01000002.1"/>
</dbReference>
<accession>A0A1G4RBM6</accession>
<evidence type="ECO:0000256" key="6">
    <source>
        <dbReference type="RuleBase" id="RU003512"/>
    </source>
</evidence>
<reference evidence="9" key="1">
    <citation type="submission" date="2016-10" db="EMBL/GenBank/DDBJ databases">
        <authorList>
            <person name="Varghese N."/>
            <person name="Submissions S."/>
        </authorList>
    </citation>
    <scope>NUCLEOTIDE SEQUENCE [LARGE SCALE GENOMIC DNA]</scope>
    <source>
        <strain evidence="9">CGMCC 1.1761</strain>
    </source>
</reference>
<keyword evidence="9" id="KW-1185">Reference proteome</keyword>
<dbReference type="STRING" id="177413.SAMN05660859_1522"/>
<dbReference type="PRINTS" id="PR00690">
    <property type="entry name" value="ADHESNFAMILY"/>
</dbReference>
<dbReference type="InterPro" id="IPR006311">
    <property type="entry name" value="TAT_signal"/>
</dbReference>
<organism evidence="8 9">
    <name type="scientific">Ancylobacter rudongensis</name>
    <dbReference type="NCBI Taxonomy" id="177413"/>
    <lineage>
        <taxon>Bacteria</taxon>
        <taxon>Pseudomonadati</taxon>
        <taxon>Pseudomonadota</taxon>
        <taxon>Alphaproteobacteria</taxon>
        <taxon>Hyphomicrobiales</taxon>
        <taxon>Xanthobacteraceae</taxon>
        <taxon>Ancylobacter</taxon>
    </lineage>
</organism>
<evidence type="ECO:0000256" key="7">
    <source>
        <dbReference type="SAM" id="SignalP"/>
    </source>
</evidence>
<evidence type="ECO:0000256" key="5">
    <source>
        <dbReference type="ARBA" id="ARBA00022729"/>
    </source>
</evidence>
<keyword evidence="3 6" id="KW-0813">Transport</keyword>
<dbReference type="Proteomes" id="UP000198889">
    <property type="component" value="Unassembled WGS sequence"/>
</dbReference>
<keyword evidence="4" id="KW-0479">Metal-binding</keyword>
<dbReference type="EMBL" id="FMTP01000002">
    <property type="protein sequence ID" value="SCW54120.1"/>
    <property type="molecule type" value="Genomic_DNA"/>
</dbReference>
<dbReference type="InterPro" id="IPR006129">
    <property type="entry name" value="AdhesinB"/>
</dbReference>
<dbReference type="SUPFAM" id="SSF53807">
    <property type="entry name" value="Helical backbone' metal receptor"/>
    <property type="match status" value="1"/>
</dbReference>
<name>A0A1G4RBM6_9HYPH</name>
<dbReference type="PRINTS" id="PR00691">
    <property type="entry name" value="ADHESINB"/>
</dbReference>
<keyword evidence="5 7" id="KW-0732">Signal</keyword>
<sequence>MWRQSRRVILTGLLAVGLAGFAGAPGALAQEGAAPDKPPKFKAVTTFTVIADMARNVAGDAAVVESITKPGAEIHNYAPTPGDIQRAQGAQLILWNGLNLELWFEKFFQNLKDVPSVVVTEGITPMSIADGPYRGKPNPHAWMSPANALIYVDNIRDAFVKYDPANAATYEANASAYKAKLEAAVAPIRAELDAIPADKRWLVTSEGAFSYLARDYGLKELYLWPINADQQGTPQQVRKVIDAVRKNSVPAVFSESTVSDKPARQVARETGAAYGGVLYVDSLSEADGPVPTYIDLLRVTTATVEKGLSQGLSQ</sequence>
<dbReference type="GO" id="GO:0046872">
    <property type="term" value="F:metal ion binding"/>
    <property type="evidence" value="ECO:0007669"/>
    <property type="project" value="UniProtKB-KW"/>
</dbReference>
<dbReference type="PROSITE" id="PS51318">
    <property type="entry name" value="TAT"/>
    <property type="match status" value="1"/>
</dbReference>
<evidence type="ECO:0000256" key="1">
    <source>
        <dbReference type="ARBA" id="ARBA00004196"/>
    </source>
</evidence>
<evidence type="ECO:0000256" key="2">
    <source>
        <dbReference type="ARBA" id="ARBA00011028"/>
    </source>
</evidence>
<dbReference type="GO" id="GO:0030313">
    <property type="term" value="C:cell envelope"/>
    <property type="evidence" value="ECO:0007669"/>
    <property type="project" value="UniProtKB-SubCell"/>
</dbReference>
<comment type="similarity">
    <text evidence="2 6">Belongs to the bacterial solute-binding protein 9 family.</text>
</comment>
<dbReference type="PANTHER" id="PTHR42953">
    <property type="entry name" value="HIGH-AFFINITY ZINC UPTAKE SYSTEM PROTEIN ZNUA-RELATED"/>
    <property type="match status" value="1"/>
</dbReference>
<gene>
    <name evidence="8" type="ORF">SAMN05660859_1522</name>
</gene>
<protein>
    <submittedName>
        <fullName evidence="8">Manganese/iron transport system substrate-binding protein</fullName>
    </submittedName>
</protein>
<dbReference type="GO" id="GO:0007155">
    <property type="term" value="P:cell adhesion"/>
    <property type="evidence" value="ECO:0007669"/>
    <property type="project" value="InterPro"/>
</dbReference>
<dbReference type="Gene3D" id="3.40.50.1980">
    <property type="entry name" value="Nitrogenase molybdenum iron protein domain"/>
    <property type="match status" value="2"/>
</dbReference>
<dbReference type="CDD" id="cd01137">
    <property type="entry name" value="PsaA"/>
    <property type="match status" value="1"/>
</dbReference>
<evidence type="ECO:0000313" key="9">
    <source>
        <dbReference type="Proteomes" id="UP000198889"/>
    </source>
</evidence>
<dbReference type="InterPro" id="IPR006127">
    <property type="entry name" value="ZnuA-like"/>
</dbReference>
<evidence type="ECO:0000313" key="8">
    <source>
        <dbReference type="EMBL" id="SCW54120.1"/>
    </source>
</evidence>
<dbReference type="PANTHER" id="PTHR42953:SF1">
    <property type="entry name" value="METAL-BINDING PROTEIN HI_0362-RELATED"/>
    <property type="match status" value="1"/>
</dbReference>
<dbReference type="AlphaFoldDB" id="A0A1G4RBM6"/>
<comment type="subcellular location">
    <subcellularLocation>
        <location evidence="1">Cell envelope</location>
    </subcellularLocation>
</comment>
<dbReference type="InterPro" id="IPR006128">
    <property type="entry name" value="Lipoprotein_PsaA-like"/>
</dbReference>
<proteinExistence type="inferred from homology"/>
<feature type="chain" id="PRO_5011551109" evidence="7">
    <location>
        <begin position="30"/>
        <end position="314"/>
    </location>
</feature>
<evidence type="ECO:0000256" key="3">
    <source>
        <dbReference type="ARBA" id="ARBA00022448"/>
    </source>
</evidence>
<evidence type="ECO:0000256" key="4">
    <source>
        <dbReference type="ARBA" id="ARBA00022723"/>
    </source>
</evidence>
<dbReference type="InterPro" id="IPR050492">
    <property type="entry name" value="Bact_metal-bind_prot9"/>
</dbReference>
<feature type="signal peptide" evidence="7">
    <location>
        <begin position="1"/>
        <end position="29"/>
    </location>
</feature>
<dbReference type="Pfam" id="PF01297">
    <property type="entry name" value="ZnuA"/>
    <property type="match status" value="1"/>
</dbReference>